<reference evidence="3" key="1">
    <citation type="journal article" date="2019" name="Int. J. Syst. Evol. Microbiol.">
        <title>The Global Catalogue of Microorganisms (GCM) 10K type strain sequencing project: providing services to taxonomists for standard genome sequencing and annotation.</title>
        <authorList>
            <consortium name="The Broad Institute Genomics Platform"/>
            <consortium name="The Broad Institute Genome Sequencing Center for Infectious Disease"/>
            <person name="Wu L."/>
            <person name="Ma J."/>
        </authorList>
    </citation>
    <scope>NUCLEOTIDE SEQUENCE [LARGE SCALE GENOMIC DNA]</scope>
    <source>
        <strain evidence="3">JCM 16904</strain>
    </source>
</reference>
<feature type="region of interest" description="Disordered" evidence="1">
    <location>
        <begin position="77"/>
        <end position="127"/>
    </location>
</feature>
<feature type="compositionally biased region" description="Pro residues" evidence="1">
    <location>
        <begin position="99"/>
        <end position="110"/>
    </location>
</feature>
<keyword evidence="3" id="KW-1185">Reference proteome</keyword>
<name>A0ABP7AXQ7_9ACTN</name>
<accession>A0ABP7AXQ7</accession>
<protein>
    <recommendedName>
        <fullName evidence="4">HicB family protein</fullName>
    </recommendedName>
</protein>
<feature type="region of interest" description="Disordered" evidence="1">
    <location>
        <begin position="155"/>
        <end position="181"/>
    </location>
</feature>
<dbReference type="SUPFAM" id="SSF47598">
    <property type="entry name" value="Ribbon-helix-helix"/>
    <property type="match status" value="1"/>
</dbReference>
<dbReference type="Proteomes" id="UP001500902">
    <property type="component" value="Unassembled WGS sequence"/>
</dbReference>
<dbReference type="InterPro" id="IPR013321">
    <property type="entry name" value="Arc_rbn_hlx_hlx"/>
</dbReference>
<feature type="compositionally biased region" description="Low complexity" evidence="1">
    <location>
        <begin position="157"/>
        <end position="169"/>
    </location>
</feature>
<evidence type="ECO:0000256" key="1">
    <source>
        <dbReference type="SAM" id="MobiDB-lite"/>
    </source>
</evidence>
<organism evidence="2 3">
    <name type="scientific">Nonomuraea antimicrobica</name>
    <dbReference type="NCBI Taxonomy" id="561173"/>
    <lineage>
        <taxon>Bacteria</taxon>
        <taxon>Bacillati</taxon>
        <taxon>Actinomycetota</taxon>
        <taxon>Actinomycetes</taxon>
        <taxon>Streptosporangiales</taxon>
        <taxon>Streptosporangiaceae</taxon>
        <taxon>Nonomuraea</taxon>
    </lineage>
</organism>
<dbReference type="InterPro" id="IPR010985">
    <property type="entry name" value="Ribbon_hlx_hlx"/>
</dbReference>
<comment type="caution">
    <text evidence="2">The sequence shown here is derived from an EMBL/GenBank/DDBJ whole genome shotgun (WGS) entry which is preliminary data.</text>
</comment>
<proteinExistence type="predicted"/>
<evidence type="ECO:0000313" key="3">
    <source>
        <dbReference type="Proteomes" id="UP001500902"/>
    </source>
</evidence>
<dbReference type="Gene3D" id="1.10.1220.10">
    <property type="entry name" value="Met repressor-like"/>
    <property type="match status" value="1"/>
</dbReference>
<sequence length="181" mass="18707">MDLAPYVDQLRRELAIAAGAGGEEARALAERLAATLESATRLALLEALSTAADEITQDLAPGSVEVRLRGRDAAFVVTPPPSAPSFAGGGESGQAERPPTAPPPAPPPPSDADEGGTSRISLRVPEHLKPRIEEAAARDGLSVNAWLVRAVSAALEPGAAGRRAGPRPAQQTGNRFSGWVR</sequence>
<evidence type="ECO:0000313" key="2">
    <source>
        <dbReference type="EMBL" id="GAA3643071.1"/>
    </source>
</evidence>
<gene>
    <name evidence="2" type="ORF">GCM10022224_001800</name>
</gene>
<dbReference type="RefSeq" id="WP_344871875.1">
    <property type="nucleotide sequence ID" value="NZ_BAAAZP010000003.1"/>
</dbReference>
<evidence type="ECO:0008006" key="4">
    <source>
        <dbReference type="Google" id="ProtNLM"/>
    </source>
</evidence>
<dbReference type="EMBL" id="BAAAZP010000003">
    <property type="protein sequence ID" value="GAA3643071.1"/>
    <property type="molecule type" value="Genomic_DNA"/>
</dbReference>